<dbReference type="Proteomes" id="UP000012164">
    <property type="component" value="Unassembled WGS sequence"/>
</dbReference>
<dbReference type="Gene3D" id="3.40.50.720">
    <property type="entry name" value="NAD(P)-binding Rossmann-like Domain"/>
    <property type="match status" value="1"/>
</dbReference>
<gene>
    <name evidence="1" type="ORF">LEP1GSC079_1153</name>
</gene>
<accession>A0A0F6ILH3</accession>
<proteinExistence type="predicted"/>
<dbReference type="SUPFAM" id="SSF51735">
    <property type="entry name" value="NAD(P)-binding Rossmann-fold domains"/>
    <property type="match status" value="1"/>
</dbReference>
<dbReference type="AlphaFoldDB" id="A0A0F6ILH3"/>
<comment type="caution">
    <text evidence="1">The sequence shown here is derived from an EMBL/GenBank/DDBJ whole genome shotgun (WGS) entry which is preliminary data.</text>
</comment>
<evidence type="ECO:0000313" key="1">
    <source>
        <dbReference type="EMBL" id="EMJ38898.1"/>
    </source>
</evidence>
<evidence type="ECO:0000313" key="2">
    <source>
        <dbReference type="Proteomes" id="UP000012164"/>
    </source>
</evidence>
<dbReference type="InterPro" id="IPR036291">
    <property type="entry name" value="NAD(P)-bd_dom_sf"/>
</dbReference>
<dbReference type="Gene3D" id="3.90.180.10">
    <property type="entry name" value="Medium-chain alcohol dehydrogenases, catalytic domain"/>
    <property type="match status" value="1"/>
</dbReference>
<organism evidence="1 2">
    <name type="scientific">Leptospira interrogans str. FPW1039</name>
    <dbReference type="NCBI Taxonomy" id="1193040"/>
    <lineage>
        <taxon>Bacteria</taxon>
        <taxon>Pseudomonadati</taxon>
        <taxon>Spirochaetota</taxon>
        <taxon>Spirochaetia</taxon>
        <taxon>Leptospirales</taxon>
        <taxon>Leptospiraceae</taxon>
        <taxon>Leptospira</taxon>
    </lineage>
</organism>
<name>A0A0F6ILH3_LEPIR</name>
<protein>
    <recommendedName>
        <fullName evidence="3">Alcohol dehydrogenase-like C-terminal domain-containing protein</fullName>
    </recommendedName>
</protein>
<reference evidence="1 2" key="1">
    <citation type="submission" date="2013-01" db="EMBL/GenBank/DDBJ databases">
        <authorList>
            <person name="Harkins D.M."/>
            <person name="Durkin A.S."/>
            <person name="Brinkac L.M."/>
            <person name="Haft D.H."/>
            <person name="Selengut J.D."/>
            <person name="Sanka R."/>
            <person name="DePew J."/>
            <person name="Purushe J."/>
            <person name="Peacock S.J."/>
            <person name="Thaipadungpanit J."/>
            <person name="Wuthiekanun V.W."/>
            <person name="Day N.P."/>
            <person name="Vinetz J.M."/>
            <person name="Sutton G.G."/>
            <person name="Nierman W.C."/>
            <person name="Fouts D.E."/>
        </authorList>
    </citation>
    <scope>NUCLEOTIDE SEQUENCE [LARGE SCALE GENOMIC DNA]</scope>
    <source>
        <strain evidence="1 2">FPW1039</strain>
    </source>
</reference>
<evidence type="ECO:0008006" key="3">
    <source>
        <dbReference type="Google" id="ProtNLM"/>
    </source>
</evidence>
<sequence length="112" mass="12305">MDTSGSSEGLLCAIRSTEPEGYCSSIGGHFGDIAFPMLEMYAKGIHFYTGRGLGRINFEAATDFIISGKVKPELIVTEERPFDEAAEVLRDPSMKPVLVRQTMLSKAYQPKV</sequence>
<dbReference type="EMBL" id="AKWR02000001">
    <property type="protein sequence ID" value="EMJ38898.1"/>
    <property type="molecule type" value="Genomic_DNA"/>
</dbReference>